<accession>A0ABN5H0J1</accession>
<proteinExistence type="predicted"/>
<gene>
    <name evidence="2" type="ORF">BXT84_09060</name>
</gene>
<dbReference type="SUPFAM" id="SSF103247">
    <property type="entry name" value="TT1751-like"/>
    <property type="match status" value="1"/>
</dbReference>
<reference evidence="2 3" key="1">
    <citation type="journal article" date="2019" name="Sci. Rep.">
        <title>Sulfobacillus thermotolerans: new insights into resistance and metabolic capacities of acidophilic chemolithotrophs.</title>
        <authorList>
            <person name="Panyushkina A.E."/>
            <person name="Babenko V.V."/>
            <person name="Nikitina A.S."/>
            <person name="Selezneva O.V."/>
            <person name="Tsaplina I.A."/>
            <person name="Letarova M.A."/>
            <person name="Kostryukova E.S."/>
            <person name="Letarov A.V."/>
        </authorList>
    </citation>
    <scope>NUCLEOTIDE SEQUENCE [LARGE SCALE GENOMIC DNA]</scope>
    <source>
        <strain evidence="2 3">Kr1</strain>
    </source>
</reference>
<keyword evidence="3" id="KW-1185">Reference proteome</keyword>
<feature type="domain" description="DUF302" evidence="1">
    <location>
        <begin position="36"/>
        <end position="94"/>
    </location>
</feature>
<sequence>MSPIEKIEISRPAAELVNDFTHWLEGKGIIVYAVVHHTEDMKARGIDPQIDAWTVIFGNPTLGAAFLEDSSDVVVDIPLRLGLYQKEEGETVVVRRYMEELFADYQVPSLVVKSRKADGLIDQWIALMKG</sequence>
<dbReference type="InterPro" id="IPR035923">
    <property type="entry name" value="TT1751-like_sf"/>
</dbReference>
<protein>
    <recommendedName>
        <fullName evidence="1">DUF302 domain-containing protein</fullName>
    </recommendedName>
</protein>
<evidence type="ECO:0000259" key="1">
    <source>
        <dbReference type="Pfam" id="PF03625"/>
    </source>
</evidence>
<evidence type="ECO:0000313" key="2">
    <source>
        <dbReference type="EMBL" id="AUW94081.1"/>
    </source>
</evidence>
<organism evidence="2 3">
    <name type="scientific">Sulfobacillus thermotolerans</name>
    <dbReference type="NCBI Taxonomy" id="338644"/>
    <lineage>
        <taxon>Bacteria</taxon>
        <taxon>Bacillati</taxon>
        <taxon>Bacillota</taxon>
        <taxon>Clostridia</taxon>
        <taxon>Eubacteriales</taxon>
        <taxon>Clostridiales Family XVII. Incertae Sedis</taxon>
        <taxon>Sulfobacillus</taxon>
    </lineage>
</organism>
<dbReference type="EMBL" id="CP019454">
    <property type="protein sequence ID" value="AUW94081.1"/>
    <property type="molecule type" value="Genomic_DNA"/>
</dbReference>
<name>A0ABN5H0J1_9FIRM</name>
<dbReference type="Pfam" id="PF03625">
    <property type="entry name" value="DUF302"/>
    <property type="match status" value="1"/>
</dbReference>
<evidence type="ECO:0000313" key="3">
    <source>
        <dbReference type="Proteomes" id="UP000325292"/>
    </source>
</evidence>
<dbReference type="CDD" id="cd14797">
    <property type="entry name" value="DUF302"/>
    <property type="match status" value="1"/>
</dbReference>
<dbReference type="Proteomes" id="UP000325292">
    <property type="component" value="Chromosome"/>
</dbReference>
<dbReference type="Gene3D" id="3.30.310.70">
    <property type="entry name" value="TT1751-like domain"/>
    <property type="match status" value="1"/>
</dbReference>
<dbReference type="InterPro" id="IPR005180">
    <property type="entry name" value="DUF302"/>
</dbReference>